<dbReference type="GO" id="GO:0006362">
    <property type="term" value="P:transcription elongation by RNA polymerase I"/>
    <property type="evidence" value="ECO:0007669"/>
    <property type="project" value="TreeGrafter"/>
</dbReference>
<feature type="domain" description="RPA43 OB" evidence="6">
    <location>
        <begin position="142"/>
        <end position="263"/>
    </location>
</feature>
<accession>A0A401GEU1</accession>
<evidence type="ECO:0000256" key="2">
    <source>
        <dbReference type="ARBA" id="ARBA00022478"/>
    </source>
</evidence>
<proteinExistence type="predicted"/>
<organism evidence="7 8">
    <name type="scientific">Sparassis crispa</name>
    <dbReference type="NCBI Taxonomy" id="139825"/>
    <lineage>
        <taxon>Eukaryota</taxon>
        <taxon>Fungi</taxon>
        <taxon>Dikarya</taxon>
        <taxon>Basidiomycota</taxon>
        <taxon>Agaricomycotina</taxon>
        <taxon>Agaricomycetes</taxon>
        <taxon>Polyporales</taxon>
        <taxon>Sparassidaceae</taxon>
        <taxon>Sparassis</taxon>
    </lineage>
</organism>
<keyword evidence="2" id="KW-0240">DNA-directed RNA polymerase</keyword>
<dbReference type="STRING" id="139825.A0A401GEU1"/>
<dbReference type="PANTHER" id="PTHR12709:SF5">
    <property type="entry name" value="DNA-DIRECTED RNA POLYMERASE I SUBUNIT RPA43"/>
    <property type="match status" value="1"/>
</dbReference>
<evidence type="ECO:0000256" key="3">
    <source>
        <dbReference type="ARBA" id="ARBA00023163"/>
    </source>
</evidence>
<dbReference type="OrthoDB" id="10250504at2759"/>
<feature type="region of interest" description="Disordered" evidence="5">
    <location>
        <begin position="268"/>
        <end position="382"/>
    </location>
</feature>
<comment type="caution">
    <text evidence="7">The sequence shown here is derived from an EMBL/GenBank/DDBJ whole genome shotgun (WGS) entry which is preliminary data.</text>
</comment>
<feature type="compositionally biased region" description="Acidic residues" evidence="5">
    <location>
        <begin position="310"/>
        <end position="321"/>
    </location>
</feature>
<reference evidence="7 8" key="1">
    <citation type="journal article" date="2018" name="Sci. Rep.">
        <title>Genome sequence of the cauliflower mushroom Sparassis crispa (Hanabiratake) and its association with beneficial usage.</title>
        <authorList>
            <person name="Kiyama R."/>
            <person name="Furutani Y."/>
            <person name="Kawaguchi K."/>
            <person name="Nakanishi T."/>
        </authorList>
    </citation>
    <scope>NUCLEOTIDE SEQUENCE [LARGE SCALE GENOMIC DNA]</scope>
</reference>
<dbReference type="Proteomes" id="UP000287166">
    <property type="component" value="Unassembled WGS sequence"/>
</dbReference>
<dbReference type="InterPro" id="IPR041178">
    <property type="entry name" value="RPA43_OB"/>
</dbReference>
<dbReference type="PANTHER" id="PTHR12709">
    <property type="entry name" value="DNA-DIRECTED RNA POLYMERASE II, III"/>
    <property type="match status" value="1"/>
</dbReference>
<name>A0A401GEU1_9APHY</name>
<keyword evidence="4" id="KW-0539">Nucleus</keyword>
<feature type="compositionally biased region" description="Acidic residues" evidence="5">
    <location>
        <begin position="191"/>
        <end position="205"/>
    </location>
</feature>
<comment type="subcellular location">
    <subcellularLocation>
        <location evidence="1">Nucleus</location>
    </subcellularLocation>
</comment>
<dbReference type="GO" id="GO:0005736">
    <property type="term" value="C:RNA polymerase I complex"/>
    <property type="evidence" value="ECO:0007669"/>
    <property type="project" value="TreeGrafter"/>
</dbReference>
<feature type="region of interest" description="Disordered" evidence="5">
    <location>
        <begin position="190"/>
        <end position="221"/>
    </location>
</feature>
<evidence type="ECO:0000256" key="1">
    <source>
        <dbReference type="ARBA" id="ARBA00004123"/>
    </source>
</evidence>
<dbReference type="RefSeq" id="XP_027611627.1">
    <property type="nucleotide sequence ID" value="XM_027755826.1"/>
</dbReference>
<dbReference type="Gene3D" id="2.40.50.1060">
    <property type="match status" value="1"/>
</dbReference>
<dbReference type="EMBL" id="BFAD01000003">
    <property type="protein sequence ID" value="GBE80714.1"/>
    <property type="molecule type" value="Genomic_DNA"/>
</dbReference>
<dbReference type="AlphaFoldDB" id="A0A401GEU1"/>
<keyword evidence="3" id="KW-0804">Transcription</keyword>
<evidence type="ECO:0000313" key="7">
    <source>
        <dbReference type="EMBL" id="GBE80714.1"/>
    </source>
</evidence>
<evidence type="ECO:0000256" key="4">
    <source>
        <dbReference type="ARBA" id="ARBA00023242"/>
    </source>
</evidence>
<gene>
    <name evidence="7" type="ORF">SCP_0304330</name>
</gene>
<evidence type="ECO:0000313" key="8">
    <source>
        <dbReference type="Proteomes" id="UP000287166"/>
    </source>
</evidence>
<sequence length="382" mass="41491">MSQPHDKKAKKRKHALAEIGADEVPPTPAKKAKKDKDKHRAGAEHMHTHAHKGKGKARADVDGEFRVVQASLAVSVPPVFASNLARGVEELLDSMLMRYIPALHGVVLAHDSLRFLDRTATIKADCPFANCRVGFDATVWSPRVGMKLVGKVNLCSPDHVSLLIHRTFNASIPRHHISTDEWEFEYGPAENDPEFGPEVAAENDADGTPKMGADDEKAAGVDRGGRWVHKITGAKLGGEDGSLEFTVVGLTVANQMLSLVGSIQPDPFSPEHVPVHTAAASESREKAAPSNIADEPEPLAVDGDSPDIAMDGEDEEEEDTFEMLGRLADEAAAQEKEQRVKEEEAARKEKRRKRKEAKSVQGQDGAASDVPEVKKAKKKKKS</sequence>
<protein>
    <recommendedName>
        <fullName evidence="6">RPA43 OB domain-containing protein</fullName>
    </recommendedName>
</protein>
<feature type="compositionally biased region" description="Basic and acidic residues" evidence="5">
    <location>
        <begin position="327"/>
        <end position="347"/>
    </location>
</feature>
<dbReference type="InterPro" id="IPR036898">
    <property type="entry name" value="RNA_pol_Rpb7-like_N_sf"/>
</dbReference>
<dbReference type="InParanoid" id="A0A401GEU1"/>
<dbReference type="Gene3D" id="3.30.1490.120">
    <property type="entry name" value="RNA polymerase Rpb7-like, N-terminal domain"/>
    <property type="match status" value="1"/>
</dbReference>
<dbReference type="InterPro" id="IPR045113">
    <property type="entry name" value="Rpb7-like"/>
</dbReference>
<feature type="region of interest" description="Disordered" evidence="5">
    <location>
        <begin position="1"/>
        <end position="57"/>
    </location>
</feature>
<feature type="compositionally biased region" description="Basic and acidic residues" evidence="5">
    <location>
        <begin position="34"/>
        <end position="47"/>
    </location>
</feature>
<feature type="compositionally biased region" description="Basic and acidic residues" evidence="5">
    <location>
        <begin position="212"/>
        <end position="221"/>
    </location>
</feature>
<dbReference type="Pfam" id="PF17875">
    <property type="entry name" value="RPA43_OB"/>
    <property type="match status" value="1"/>
</dbReference>
<dbReference type="GO" id="GO:0006352">
    <property type="term" value="P:DNA-templated transcription initiation"/>
    <property type="evidence" value="ECO:0007669"/>
    <property type="project" value="InterPro"/>
</dbReference>
<evidence type="ECO:0000259" key="6">
    <source>
        <dbReference type="Pfam" id="PF17875"/>
    </source>
</evidence>
<keyword evidence="8" id="KW-1185">Reference proteome</keyword>
<dbReference type="GeneID" id="38777631"/>
<evidence type="ECO:0000256" key="5">
    <source>
        <dbReference type="SAM" id="MobiDB-lite"/>
    </source>
</evidence>